<dbReference type="EMBL" id="UINC01020328">
    <property type="protein sequence ID" value="SVA85465.1"/>
    <property type="molecule type" value="Genomic_DNA"/>
</dbReference>
<name>A0A381Z853_9ZZZZ</name>
<sequence length="28" mass="2968">MSGSHNGHVECTLRKFGALYFASLTGPS</sequence>
<proteinExistence type="predicted"/>
<protein>
    <submittedName>
        <fullName evidence="1">Uncharacterized protein</fullName>
    </submittedName>
</protein>
<accession>A0A381Z853</accession>
<reference evidence="1" key="1">
    <citation type="submission" date="2018-05" db="EMBL/GenBank/DDBJ databases">
        <authorList>
            <person name="Lanie J.A."/>
            <person name="Ng W.-L."/>
            <person name="Kazmierczak K.M."/>
            <person name="Andrzejewski T.M."/>
            <person name="Davidsen T.M."/>
            <person name="Wayne K.J."/>
            <person name="Tettelin H."/>
            <person name="Glass J.I."/>
            <person name="Rusch D."/>
            <person name="Podicherti R."/>
            <person name="Tsui H.-C.T."/>
            <person name="Winkler M.E."/>
        </authorList>
    </citation>
    <scope>NUCLEOTIDE SEQUENCE</scope>
</reference>
<dbReference type="AlphaFoldDB" id="A0A381Z853"/>
<evidence type="ECO:0000313" key="1">
    <source>
        <dbReference type="EMBL" id="SVA85465.1"/>
    </source>
</evidence>
<gene>
    <name evidence="1" type="ORF">METZ01_LOCUS138319</name>
</gene>
<organism evidence="1">
    <name type="scientific">marine metagenome</name>
    <dbReference type="NCBI Taxonomy" id="408172"/>
    <lineage>
        <taxon>unclassified sequences</taxon>
        <taxon>metagenomes</taxon>
        <taxon>ecological metagenomes</taxon>
    </lineage>
</organism>